<evidence type="ECO:0000313" key="11">
    <source>
        <dbReference type="Proteomes" id="UP000015503"/>
    </source>
</evidence>
<evidence type="ECO:0000256" key="2">
    <source>
        <dbReference type="ARBA" id="ARBA00009347"/>
    </source>
</evidence>
<comment type="cofactor">
    <cofactor evidence="1 6">
        <name>FAD</name>
        <dbReference type="ChEBI" id="CHEBI:57692"/>
    </cofactor>
</comment>
<dbReference type="SUPFAM" id="SSF56645">
    <property type="entry name" value="Acyl-CoA dehydrogenase NM domain-like"/>
    <property type="match status" value="1"/>
</dbReference>
<dbReference type="AlphaFoldDB" id="S6BHL1"/>
<keyword evidence="11" id="KW-1185">Reference proteome</keyword>
<evidence type="ECO:0000256" key="3">
    <source>
        <dbReference type="ARBA" id="ARBA00022630"/>
    </source>
</evidence>
<dbReference type="Gene3D" id="1.20.140.10">
    <property type="entry name" value="Butyryl-CoA Dehydrogenase, subunit A, domain 3"/>
    <property type="match status" value="1"/>
</dbReference>
<keyword evidence="5 6" id="KW-0560">Oxidoreductase</keyword>
<dbReference type="Gene3D" id="1.10.540.10">
    <property type="entry name" value="Acyl-CoA dehydrogenase/oxidase, N-terminal domain"/>
    <property type="match status" value="1"/>
</dbReference>
<dbReference type="PATRIC" id="fig|1245471.3.peg.2893"/>
<evidence type="ECO:0000256" key="6">
    <source>
        <dbReference type="RuleBase" id="RU362125"/>
    </source>
</evidence>
<dbReference type="GO" id="GO:0005886">
    <property type="term" value="C:plasma membrane"/>
    <property type="evidence" value="ECO:0007669"/>
    <property type="project" value="TreeGrafter"/>
</dbReference>
<dbReference type="EC" id="1.3.99.-" evidence="10"/>
<evidence type="ECO:0000259" key="9">
    <source>
        <dbReference type="Pfam" id="PF02771"/>
    </source>
</evidence>
<evidence type="ECO:0000256" key="5">
    <source>
        <dbReference type="ARBA" id="ARBA00023002"/>
    </source>
</evidence>
<protein>
    <submittedName>
        <fullName evidence="10">Putative acyl-CoA dehydrogenase</fullName>
        <ecNumber evidence="10">1.3.99.-</ecNumber>
    </submittedName>
</protein>
<evidence type="ECO:0000313" key="10">
    <source>
        <dbReference type="EMBL" id="BAN48589.1"/>
    </source>
</evidence>
<dbReference type="InterPro" id="IPR009075">
    <property type="entry name" value="AcylCo_DH/oxidase_C"/>
</dbReference>
<dbReference type="Gene3D" id="2.40.110.10">
    <property type="entry name" value="Butyryl-CoA Dehydrogenase, subunit A, domain 2"/>
    <property type="match status" value="1"/>
</dbReference>
<dbReference type="GO" id="GO:0016627">
    <property type="term" value="F:oxidoreductase activity, acting on the CH-CH group of donors"/>
    <property type="evidence" value="ECO:0007669"/>
    <property type="project" value="InterPro"/>
</dbReference>
<dbReference type="Pfam" id="PF02771">
    <property type="entry name" value="Acyl-CoA_dh_N"/>
    <property type="match status" value="1"/>
</dbReference>
<proteinExistence type="inferred from homology"/>
<dbReference type="Proteomes" id="UP000015503">
    <property type="component" value="Chromosome"/>
</dbReference>
<dbReference type="Pfam" id="PF02770">
    <property type="entry name" value="Acyl-CoA_dh_M"/>
    <property type="match status" value="1"/>
</dbReference>
<dbReference type="FunFam" id="2.40.110.10:FF:000011">
    <property type="entry name" value="Acyl-CoA dehydrogenase FadE34"/>
    <property type="match status" value="1"/>
</dbReference>
<feature type="domain" description="Acyl-CoA dehydrogenase/oxidase N-terminal" evidence="9">
    <location>
        <begin position="7"/>
        <end position="122"/>
    </location>
</feature>
<dbReference type="KEGG" id="pre:PCA10_28570"/>
<dbReference type="InterPro" id="IPR052161">
    <property type="entry name" value="Mycobact_Acyl-CoA_DH"/>
</dbReference>
<dbReference type="InterPro" id="IPR006091">
    <property type="entry name" value="Acyl-CoA_Oxase/DH_mid-dom"/>
</dbReference>
<keyword evidence="3 6" id="KW-0285">Flavoprotein</keyword>
<feature type="domain" description="Acyl-CoA dehydrogenase/oxidase C-terminal" evidence="7">
    <location>
        <begin position="232"/>
        <end position="384"/>
    </location>
</feature>
<accession>S6BHL1</accession>
<dbReference type="InterPro" id="IPR037069">
    <property type="entry name" value="AcylCoA_DH/ox_N_sf"/>
</dbReference>
<organism evidence="10 11">
    <name type="scientific">Metapseudomonas resinovorans NBRC 106553</name>
    <dbReference type="NCBI Taxonomy" id="1245471"/>
    <lineage>
        <taxon>Bacteria</taxon>
        <taxon>Pseudomonadati</taxon>
        <taxon>Pseudomonadota</taxon>
        <taxon>Gammaproteobacteria</taxon>
        <taxon>Pseudomonadales</taxon>
        <taxon>Pseudomonadaceae</taxon>
        <taxon>Metapseudomonas</taxon>
    </lineage>
</organism>
<evidence type="ECO:0000259" key="7">
    <source>
        <dbReference type="Pfam" id="PF00441"/>
    </source>
</evidence>
<dbReference type="InterPro" id="IPR036250">
    <property type="entry name" value="AcylCo_DH-like_C"/>
</dbReference>
<dbReference type="PANTHER" id="PTHR43292:SF4">
    <property type="entry name" value="ACYL-COA DEHYDROGENASE FADE34"/>
    <property type="match status" value="1"/>
</dbReference>
<dbReference type="Pfam" id="PF00441">
    <property type="entry name" value="Acyl-CoA_dh_1"/>
    <property type="match status" value="1"/>
</dbReference>
<dbReference type="PANTHER" id="PTHR43292">
    <property type="entry name" value="ACYL-COA DEHYDROGENASE"/>
    <property type="match status" value="1"/>
</dbReference>
<dbReference type="InterPro" id="IPR013786">
    <property type="entry name" value="AcylCoA_DH/ox_N"/>
</dbReference>
<dbReference type="GO" id="GO:0050660">
    <property type="term" value="F:flavin adenine dinucleotide binding"/>
    <property type="evidence" value="ECO:0007669"/>
    <property type="project" value="InterPro"/>
</dbReference>
<dbReference type="eggNOG" id="COG1960">
    <property type="taxonomic scope" value="Bacteria"/>
</dbReference>
<comment type="similarity">
    <text evidence="2 6">Belongs to the acyl-CoA dehydrogenase family.</text>
</comment>
<evidence type="ECO:0000256" key="4">
    <source>
        <dbReference type="ARBA" id="ARBA00022827"/>
    </source>
</evidence>
<reference evidence="10 11" key="1">
    <citation type="journal article" date="2013" name="Genome Announc.">
        <title>Complete Genome Sequence of the Carbazole Degrader Pseudomonas resinovorans Strain CA10 (NBRC 106553).</title>
        <authorList>
            <person name="Shintani M."/>
            <person name="Hosoyama A."/>
            <person name="Ohji S."/>
            <person name="Tsuchikane K."/>
            <person name="Takarada H."/>
            <person name="Yamazoe A."/>
            <person name="Fujita N."/>
            <person name="Nojiri H."/>
        </authorList>
    </citation>
    <scope>NUCLEOTIDE SEQUENCE [LARGE SCALE GENOMIC DNA]</scope>
    <source>
        <strain evidence="10 11">NBRC 106553</strain>
    </source>
</reference>
<dbReference type="HOGENOM" id="CLU_018204_9_0_6"/>
<dbReference type="EMBL" id="AP013068">
    <property type="protein sequence ID" value="BAN48589.1"/>
    <property type="molecule type" value="Genomic_DNA"/>
</dbReference>
<feature type="domain" description="Acyl-CoA oxidase/dehydrogenase middle" evidence="8">
    <location>
        <begin position="126"/>
        <end position="220"/>
    </location>
</feature>
<dbReference type="STRING" id="1245471.PCA10_28570"/>
<sequence>MNNMNHELKLYRERARAWLAEHAPRYSGQARHGLPFEDDLALARAWQAHKVQHGYGCITLPREFGGAGGSELEKVIFCEEEMRYDLPLVYFSISLNNPLPIFLRYAPDAWKQKLGPATVRGELIWCQLFSEPSAGSDLASLRLKAVPTEGGWLLSGQKVWTSWAQIADWGVVVARTDPSLPKHAGLTYFFLDMKSPGITVQPIHRLGEEKDLNEVFFDEVFVPDEQRLGEINGGFKVAVETLMIERYAVTDESGYGPTLENFVDLAGNARLNGRPALEDGEVRARIAEVFVERQGLRAIHRRALEAFARGQAPGPEGAIRKLLLGRTRQSLGAMAMDMLGANGAQLAPHGHAVTDFARAWLDPSLRIAGGTDELLLNTLAERVLGLPQDHRPDKGIPFNAAPK</sequence>
<dbReference type="SUPFAM" id="SSF47203">
    <property type="entry name" value="Acyl-CoA dehydrogenase C-terminal domain-like"/>
    <property type="match status" value="1"/>
</dbReference>
<dbReference type="InterPro" id="IPR046373">
    <property type="entry name" value="Acyl-CoA_Oxase/DH_mid-dom_sf"/>
</dbReference>
<evidence type="ECO:0000256" key="1">
    <source>
        <dbReference type="ARBA" id="ARBA00001974"/>
    </source>
</evidence>
<keyword evidence="4 6" id="KW-0274">FAD</keyword>
<dbReference type="InterPro" id="IPR009100">
    <property type="entry name" value="AcylCoA_DH/oxidase_NM_dom_sf"/>
</dbReference>
<name>S6BHL1_METRE</name>
<evidence type="ECO:0000259" key="8">
    <source>
        <dbReference type="Pfam" id="PF02770"/>
    </source>
</evidence>
<gene>
    <name evidence="10" type="ORF">PCA10_28570</name>
</gene>